<proteinExistence type="predicted"/>
<dbReference type="PANTHER" id="PTHR23513">
    <property type="entry name" value="INTEGRAL MEMBRANE EFFLUX PROTEIN-RELATED"/>
    <property type="match status" value="1"/>
</dbReference>
<feature type="transmembrane region" description="Helical" evidence="7">
    <location>
        <begin position="264"/>
        <end position="282"/>
    </location>
</feature>
<accession>A0ABW4HWG2</accession>
<name>A0ABW4HWG2_9BACI</name>
<organism evidence="9 10">
    <name type="scientific">Oceanobacillus luteolus</name>
    <dbReference type="NCBI Taxonomy" id="1274358"/>
    <lineage>
        <taxon>Bacteria</taxon>
        <taxon>Bacillati</taxon>
        <taxon>Bacillota</taxon>
        <taxon>Bacilli</taxon>
        <taxon>Bacillales</taxon>
        <taxon>Bacillaceae</taxon>
        <taxon>Oceanobacillus</taxon>
    </lineage>
</organism>
<dbReference type="EMBL" id="JBHUDE010000159">
    <property type="protein sequence ID" value="MFD1609552.1"/>
    <property type="molecule type" value="Genomic_DNA"/>
</dbReference>
<protein>
    <submittedName>
        <fullName evidence="9">MFS transporter</fullName>
    </submittedName>
</protein>
<feature type="transmembrane region" description="Helical" evidence="7">
    <location>
        <begin position="358"/>
        <end position="375"/>
    </location>
</feature>
<evidence type="ECO:0000256" key="4">
    <source>
        <dbReference type="ARBA" id="ARBA00022692"/>
    </source>
</evidence>
<feature type="transmembrane region" description="Helical" evidence="7">
    <location>
        <begin position="179"/>
        <end position="196"/>
    </location>
</feature>
<comment type="subcellular location">
    <subcellularLocation>
        <location evidence="1">Cell membrane</location>
        <topology evidence="1">Multi-pass membrane protein</topology>
    </subcellularLocation>
</comment>
<evidence type="ECO:0000256" key="7">
    <source>
        <dbReference type="SAM" id="Phobius"/>
    </source>
</evidence>
<dbReference type="InterPro" id="IPR010290">
    <property type="entry name" value="TM_effector"/>
</dbReference>
<dbReference type="PROSITE" id="PS50850">
    <property type="entry name" value="MFS"/>
    <property type="match status" value="1"/>
</dbReference>
<evidence type="ECO:0000256" key="3">
    <source>
        <dbReference type="ARBA" id="ARBA00022475"/>
    </source>
</evidence>
<keyword evidence="5 7" id="KW-1133">Transmembrane helix</keyword>
<reference evidence="10" key="1">
    <citation type="journal article" date="2019" name="Int. J. Syst. Evol. Microbiol.">
        <title>The Global Catalogue of Microorganisms (GCM) 10K type strain sequencing project: providing services to taxonomists for standard genome sequencing and annotation.</title>
        <authorList>
            <consortium name="The Broad Institute Genomics Platform"/>
            <consortium name="The Broad Institute Genome Sequencing Center for Infectious Disease"/>
            <person name="Wu L."/>
            <person name="Ma J."/>
        </authorList>
    </citation>
    <scope>NUCLEOTIDE SEQUENCE [LARGE SCALE GENOMIC DNA]</scope>
    <source>
        <strain evidence="10">CGMCC 1.12376</strain>
    </source>
</reference>
<feature type="transmembrane region" description="Helical" evidence="7">
    <location>
        <begin position="87"/>
        <end position="105"/>
    </location>
</feature>
<feature type="transmembrane region" description="Helical" evidence="7">
    <location>
        <begin position="228"/>
        <end position="252"/>
    </location>
</feature>
<evidence type="ECO:0000313" key="9">
    <source>
        <dbReference type="EMBL" id="MFD1609552.1"/>
    </source>
</evidence>
<dbReference type="RefSeq" id="WP_251515559.1">
    <property type="nucleotide sequence ID" value="NZ_JBHUDE010000159.1"/>
</dbReference>
<keyword evidence="6 7" id="KW-0472">Membrane</keyword>
<dbReference type="InterPro" id="IPR020846">
    <property type="entry name" value="MFS_dom"/>
</dbReference>
<evidence type="ECO:0000256" key="1">
    <source>
        <dbReference type="ARBA" id="ARBA00004651"/>
    </source>
</evidence>
<comment type="caution">
    <text evidence="9">The sequence shown here is derived from an EMBL/GenBank/DDBJ whole genome shotgun (WGS) entry which is preliminary data.</text>
</comment>
<evidence type="ECO:0000256" key="5">
    <source>
        <dbReference type="ARBA" id="ARBA00022989"/>
    </source>
</evidence>
<dbReference type="Pfam" id="PF05977">
    <property type="entry name" value="MFS_3"/>
    <property type="match status" value="1"/>
</dbReference>
<feature type="transmembrane region" description="Helical" evidence="7">
    <location>
        <begin position="51"/>
        <end position="75"/>
    </location>
</feature>
<dbReference type="SUPFAM" id="SSF103473">
    <property type="entry name" value="MFS general substrate transporter"/>
    <property type="match status" value="1"/>
</dbReference>
<dbReference type="PANTHER" id="PTHR23513:SF6">
    <property type="entry name" value="MAJOR FACILITATOR SUPERFAMILY ASSOCIATED DOMAIN-CONTAINING PROTEIN"/>
    <property type="match status" value="1"/>
</dbReference>
<keyword evidence="3" id="KW-1003">Cell membrane</keyword>
<feature type="transmembrane region" description="Helical" evidence="7">
    <location>
        <begin position="20"/>
        <end position="45"/>
    </location>
</feature>
<keyword evidence="4 7" id="KW-0812">Transmembrane</keyword>
<evidence type="ECO:0000259" key="8">
    <source>
        <dbReference type="PROSITE" id="PS50850"/>
    </source>
</evidence>
<evidence type="ECO:0000256" key="6">
    <source>
        <dbReference type="ARBA" id="ARBA00023136"/>
    </source>
</evidence>
<feature type="transmembrane region" description="Helical" evidence="7">
    <location>
        <begin position="381"/>
        <end position="400"/>
    </location>
</feature>
<dbReference type="InterPro" id="IPR036259">
    <property type="entry name" value="MFS_trans_sf"/>
</dbReference>
<gene>
    <name evidence="9" type="ORF">ACFSBH_18190</name>
</gene>
<keyword evidence="10" id="KW-1185">Reference proteome</keyword>
<sequence>MENREVHEETQTLWKNKNFLLIWGGNVVSSLGFQIYSIAIPLLIYSMSQSAIAMSAMRAIEFLPNIFIGMIAGVLVDRFNRKKMMQWTSFIQFACVLGIVLLLLVSQLELWHLYILGFILSCAGYTFGNASHSIIPQIVEKEQLTSANAKLTFMSTIVQTAGPGMAGAFLAAFSFTSTFALYLFCLLILLLCIRSIKLPSAAKETSRQTGIWTEMKEGLVELFQNKTLLTPTITVLFVNFAASLVIGVLVFYVTDQLGATEAEVGLMFTISAAGGLIGAAFISQIRKKFGRGNIYTFCLLIDVIGITSLIFAPTWWTIGIALGIRTFSTTLSNIVYFTIRQEFTPNHLLGRVAGTSSMLMKLTLPLGLLIAGLWAEWLPIPILFAISSCILFILFIRLFFHPFRKLV</sequence>
<evidence type="ECO:0000256" key="2">
    <source>
        <dbReference type="ARBA" id="ARBA00022448"/>
    </source>
</evidence>
<feature type="transmembrane region" description="Helical" evidence="7">
    <location>
        <begin position="294"/>
        <end position="312"/>
    </location>
</feature>
<feature type="transmembrane region" description="Helical" evidence="7">
    <location>
        <begin position="318"/>
        <end position="337"/>
    </location>
</feature>
<dbReference type="Gene3D" id="1.20.1250.20">
    <property type="entry name" value="MFS general substrate transporter like domains"/>
    <property type="match status" value="1"/>
</dbReference>
<dbReference type="CDD" id="cd06173">
    <property type="entry name" value="MFS_MefA_like"/>
    <property type="match status" value="1"/>
</dbReference>
<feature type="domain" description="Major facilitator superfamily (MFS) profile" evidence="8">
    <location>
        <begin position="18"/>
        <end position="405"/>
    </location>
</feature>
<dbReference type="Proteomes" id="UP001597221">
    <property type="component" value="Unassembled WGS sequence"/>
</dbReference>
<keyword evidence="2" id="KW-0813">Transport</keyword>
<evidence type="ECO:0000313" key="10">
    <source>
        <dbReference type="Proteomes" id="UP001597221"/>
    </source>
</evidence>